<name>X0VWY9_9ZZZZ</name>
<comment type="caution">
    <text evidence="1">The sequence shown here is derived from an EMBL/GenBank/DDBJ whole genome shotgun (WGS) entry which is preliminary data.</text>
</comment>
<evidence type="ECO:0000313" key="1">
    <source>
        <dbReference type="EMBL" id="GAG22830.1"/>
    </source>
</evidence>
<sequence>MTNDYAAFPGRMLRAVVQVGATSGDQTIIAAPGASKAIWVTGYRLRAQTAVGVQWRDTGGTVAVTHSGTMYMDDDGKGGVGEPVSPYPCFQLANNMGLVLNLDGAQKVGGYVTYRVTPNTVIS</sequence>
<dbReference type="AlphaFoldDB" id="X0VWY9"/>
<reference evidence="1" key="1">
    <citation type="journal article" date="2014" name="Front. Microbiol.">
        <title>High frequency of phylogenetically diverse reductive dehalogenase-homologous genes in deep subseafloor sedimentary metagenomes.</title>
        <authorList>
            <person name="Kawai M."/>
            <person name="Futagami T."/>
            <person name="Toyoda A."/>
            <person name="Takaki Y."/>
            <person name="Nishi S."/>
            <person name="Hori S."/>
            <person name="Arai W."/>
            <person name="Tsubouchi T."/>
            <person name="Morono Y."/>
            <person name="Uchiyama I."/>
            <person name="Ito T."/>
            <person name="Fujiyama A."/>
            <person name="Inagaki F."/>
            <person name="Takami H."/>
        </authorList>
    </citation>
    <scope>NUCLEOTIDE SEQUENCE</scope>
    <source>
        <strain evidence="1">Expedition CK06-06</strain>
    </source>
</reference>
<protein>
    <submittedName>
        <fullName evidence="1">Uncharacterized protein</fullName>
    </submittedName>
</protein>
<accession>X0VWY9</accession>
<proteinExistence type="predicted"/>
<dbReference type="EMBL" id="BARS01031854">
    <property type="protein sequence ID" value="GAG22830.1"/>
    <property type="molecule type" value="Genomic_DNA"/>
</dbReference>
<gene>
    <name evidence="1" type="ORF">S01H1_49505</name>
</gene>
<organism evidence="1">
    <name type="scientific">marine sediment metagenome</name>
    <dbReference type="NCBI Taxonomy" id="412755"/>
    <lineage>
        <taxon>unclassified sequences</taxon>
        <taxon>metagenomes</taxon>
        <taxon>ecological metagenomes</taxon>
    </lineage>
</organism>